<keyword evidence="1" id="KW-0472">Membrane</keyword>
<dbReference type="AlphaFoldDB" id="A0A6C0C3U5"/>
<protein>
    <submittedName>
        <fullName evidence="2">Uncharacterized protein</fullName>
    </submittedName>
</protein>
<evidence type="ECO:0000256" key="1">
    <source>
        <dbReference type="SAM" id="Phobius"/>
    </source>
</evidence>
<keyword evidence="1" id="KW-0812">Transmembrane</keyword>
<keyword evidence="1" id="KW-1133">Transmembrane helix</keyword>
<reference evidence="2" key="1">
    <citation type="journal article" date="2020" name="Nature">
        <title>Giant virus diversity and host interactions through global metagenomics.</title>
        <authorList>
            <person name="Schulz F."/>
            <person name="Roux S."/>
            <person name="Paez-Espino D."/>
            <person name="Jungbluth S."/>
            <person name="Walsh D.A."/>
            <person name="Denef V.J."/>
            <person name="McMahon K.D."/>
            <person name="Konstantinidis K.T."/>
            <person name="Eloe-Fadrosh E.A."/>
            <person name="Kyrpides N.C."/>
            <person name="Woyke T."/>
        </authorList>
    </citation>
    <scope>NUCLEOTIDE SEQUENCE</scope>
    <source>
        <strain evidence="2">GVMAG-M-3300020185-33</strain>
    </source>
</reference>
<feature type="transmembrane region" description="Helical" evidence="1">
    <location>
        <begin position="35"/>
        <end position="53"/>
    </location>
</feature>
<organism evidence="2">
    <name type="scientific">viral metagenome</name>
    <dbReference type="NCBI Taxonomy" id="1070528"/>
    <lineage>
        <taxon>unclassified sequences</taxon>
        <taxon>metagenomes</taxon>
        <taxon>organismal metagenomes</taxon>
    </lineage>
</organism>
<evidence type="ECO:0000313" key="2">
    <source>
        <dbReference type="EMBL" id="QHS99267.1"/>
    </source>
</evidence>
<feature type="transmembrane region" description="Helical" evidence="1">
    <location>
        <begin position="12"/>
        <end position="28"/>
    </location>
</feature>
<accession>A0A6C0C3U5</accession>
<name>A0A6C0C3U5_9ZZZZ</name>
<sequence>MSQSYSNSLSHQTTHFLVFLALVYYVLGRFMGELYGSYCFGCSIGIVQCIIIYDMGLCFPETPVYRNVFNNVHFAPYTPQEISDFDY</sequence>
<proteinExistence type="predicted"/>
<dbReference type="EMBL" id="MN739337">
    <property type="protein sequence ID" value="QHS99267.1"/>
    <property type="molecule type" value="Genomic_DNA"/>
</dbReference>